<dbReference type="OrthoDB" id="606033at2759"/>
<name>A0A2G5C870_AQUCA</name>
<dbReference type="InterPro" id="IPR002401">
    <property type="entry name" value="Cyt_P450_E_grp-I"/>
</dbReference>
<dbReference type="Proteomes" id="UP000230069">
    <property type="component" value="Unassembled WGS sequence"/>
</dbReference>
<dbReference type="PRINTS" id="PR00463">
    <property type="entry name" value="EP450I"/>
</dbReference>
<dbReference type="SUPFAM" id="SSF48264">
    <property type="entry name" value="Cytochrome P450"/>
    <property type="match status" value="1"/>
</dbReference>
<keyword evidence="4 8" id="KW-0479">Metal-binding</keyword>
<evidence type="ECO:0000256" key="9">
    <source>
        <dbReference type="RuleBase" id="RU000461"/>
    </source>
</evidence>
<keyword evidence="7 9" id="KW-0503">Monooxygenase</keyword>
<reference evidence="10 11" key="1">
    <citation type="submission" date="2017-09" db="EMBL/GenBank/DDBJ databases">
        <title>WGS assembly of Aquilegia coerulea Goldsmith.</title>
        <authorList>
            <person name="Hodges S."/>
            <person name="Kramer E."/>
            <person name="Nordborg M."/>
            <person name="Tomkins J."/>
            <person name="Borevitz J."/>
            <person name="Derieg N."/>
            <person name="Yan J."/>
            <person name="Mihaltcheva S."/>
            <person name="Hayes R.D."/>
            <person name="Rokhsar D."/>
        </authorList>
    </citation>
    <scope>NUCLEOTIDE SEQUENCE [LARGE SCALE GENOMIC DNA]</scope>
    <source>
        <strain evidence="11">cv. Goldsmith</strain>
    </source>
</reference>
<dbReference type="FunFam" id="1.10.630.10:FF:000008">
    <property type="entry name" value="Cytochrome P450 71D8"/>
    <property type="match status" value="1"/>
</dbReference>
<evidence type="ECO:0000256" key="6">
    <source>
        <dbReference type="ARBA" id="ARBA00023004"/>
    </source>
</evidence>
<dbReference type="AlphaFoldDB" id="A0A2G5C870"/>
<organism evidence="10 11">
    <name type="scientific">Aquilegia coerulea</name>
    <name type="common">Rocky mountain columbine</name>
    <dbReference type="NCBI Taxonomy" id="218851"/>
    <lineage>
        <taxon>Eukaryota</taxon>
        <taxon>Viridiplantae</taxon>
        <taxon>Streptophyta</taxon>
        <taxon>Embryophyta</taxon>
        <taxon>Tracheophyta</taxon>
        <taxon>Spermatophyta</taxon>
        <taxon>Magnoliopsida</taxon>
        <taxon>Ranunculales</taxon>
        <taxon>Ranunculaceae</taxon>
        <taxon>Thalictroideae</taxon>
        <taxon>Aquilegia</taxon>
    </lineage>
</organism>
<dbReference type="GO" id="GO:0004497">
    <property type="term" value="F:monooxygenase activity"/>
    <property type="evidence" value="ECO:0007669"/>
    <property type="project" value="UniProtKB-KW"/>
</dbReference>
<dbReference type="InterPro" id="IPR017972">
    <property type="entry name" value="Cyt_P450_CS"/>
</dbReference>
<comment type="similarity">
    <text evidence="2 9">Belongs to the cytochrome P450 family.</text>
</comment>
<dbReference type="GO" id="GO:0044550">
    <property type="term" value="P:secondary metabolite biosynthetic process"/>
    <property type="evidence" value="ECO:0007669"/>
    <property type="project" value="UniProtKB-ARBA"/>
</dbReference>
<evidence type="ECO:0000313" key="11">
    <source>
        <dbReference type="Proteomes" id="UP000230069"/>
    </source>
</evidence>
<evidence type="ECO:0000256" key="5">
    <source>
        <dbReference type="ARBA" id="ARBA00023002"/>
    </source>
</evidence>
<dbReference type="InParanoid" id="A0A2G5C870"/>
<dbReference type="PROSITE" id="PS00086">
    <property type="entry name" value="CYTOCHROME_P450"/>
    <property type="match status" value="1"/>
</dbReference>
<evidence type="ECO:0008006" key="12">
    <source>
        <dbReference type="Google" id="ProtNLM"/>
    </source>
</evidence>
<comment type="cofactor">
    <cofactor evidence="1 8">
        <name>heme</name>
        <dbReference type="ChEBI" id="CHEBI:30413"/>
    </cofactor>
</comment>
<protein>
    <recommendedName>
        <fullName evidence="12">Cytochrome P450</fullName>
    </recommendedName>
</protein>
<dbReference type="GO" id="GO:0020037">
    <property type="term" value="F:heme binding"/>
    <property type="evidence" value="ECO:0007669"/>
    <property type="project" value="InterPro"/>
</dbReference>
<dbReference type="PRINTS" id="PR00385">
    <property type="entry name" value="P450"/>
</dbReference>
<dbReference type="PANTHER" id="PTHR47955">
    <property type="entry name" value="CYTOCHROME P450 FAMILY 71 PROTEIN"/>
    <property type="match status" value="1"/>
</dbReference>
<evidence type="ECO:0000256" key="7">
    <source>
        <dbReference type="ARBA" id="ARBA00023033"/>
    </source>
</evidence>
<proteinExistence type="inferred from homology"/>
<evidence type="ECO:0000256" key="2">
    <source>
        <dbReference type="ARBA" id="ARBA00010617"/>
    </source>
</evidence>
<dbReference type="InterPro" id="IPR036396">
    <property type="entry name" value="Cyt_P450_sf"/>
</dbReference>
<dbReference type="EMBL" id="KZ305094">
    <property type="protein sequence ID" value="PIA27490.1"/>
    <property type="molecule type" value="Genomic_DNA"/>
</dbReference>
<dbReference type="PANTHER" id="PTHR47955:SF8">
    <property type="entry name" value="CYTOCHROME P450 71D11-LIKE"/>
    <property type="match status" value="1"/>
</dbReference>
<keyword evidence="6 8" id="KW-0408">Iron</keyword>
<evidence type="ECO:0000256" key="1">
    <source>
        <dbReference type="ARBA" id="ARBA00001971"/>
    </source>
</evidence>
<gene>
    <name evidence="10" type="ORF">AQUCO_07700042v1</name>
</gene>
<keyword evidence="5 9" id="KW-0560">Oxidoreductase</keyword>
<dbReference type="Gene3D" id="1.10.630.10">
    <property type="entry name" value="Cytochrome P450"/>
    <property type="match status" value="1"/>
</dbReference>
<evidence type="ECO:0000256" key="3">
    <source>
        <dbReference type="ARBA" id="ARBA00022617"/>
    </source>
</evidence>
<sequence length="502" mass="57027">MQLPITWLSLVLTLVICFYKILKIGNRNRHSKLPPAPWKLPIIGHLHHLLGQLPHHSLSDLAKKHGPLMFLQLGEVPTVIVSSSKVAKEIFKTHDAVFAERPALLAAQIICYDYKCITFSTYGEYWKQMRKICIQEFLSAKKVQLLSSIRQDEVSKLVKKISSAAGSPVNLSECLMSLTNDITSRAIFGKVCKDQEVFISLMEELLTLAGGFSFDDTFPSLKFLNWTSSSTKLKLTKIQRKVDKILENIVNEHREERISFECKNGEYEEDLVDVLLRLQGDNNLAIPIEEDNVKAIVVELTIAGSESSSSTMVWALTELMRNPRVMKKAQTEVRHTFDGKKKIDQSDITELKYLRSVIKETLRLHSPNPLLIPRVNRERCEISGYEIPENTKVIVNAWAMGRDPAVWNNAESFEPERFEDLSIDYKGTNFEYIPFGTGRRICPGMSFAIANIELPLAQLLYHFNWNLPDGVKPENLDMTEAFGATVHKKISLSLIPFCYGRS</sequence>
<dbReference type="Pfam" id="PF00067">
    <property type="entry name" value="p450"/>
    <property type="match status" value="1"/>
</dbReference>
<accession>A0A2G5C870</accession>
<dbReference type="CDD" id="cd11072">
    <property type="entry name" value="CYP71-like"/>
    <property type="match status" value="1"/>
</dbReference>
<evidence type="ECO:0000313" key="10">
    <source>
        <dbReference type="EMBL" id="PIA27490.1"/>
    </source>
</evidence>
<keyword evidence="3 8" id="KW-0349">Heme</keyword>
<dbReference type="GO" id="GO:0016705">
    <property type="term" value="F:oxidoreductase activity, acting on paired donors, with incorporation or reduction of molecular oxygen"/>
    <property type="evidence" value="ECO:0007669"/>
    <property type="project" value="InterPro"/>
</dbReference>
<feature type="binding site" description="axial binding residue" evidence="8">
    <location>
        <position position="442"/>
    </location>
    <ligand>
        <name>heme</name>
        <dbReference type="ChEBI" id="CHEBI:30413"/>
    </ligand>
    <ligandPart>
        <name>Fe</name>
        <dbReference type="ChEBI" id="CHEBI:18248"/>
    </ligandPart>
</feature>
<dbReference type="InterPro" id="IPR001128">
    <property type="entry name" value="Cyt_P450"/>
</dbReference>
<dbReference type="STRING" id="218851.A0A2G5C870"/>
<evidence type="ECO:0000256" key="4">
    <source>
        <dbReference type="ARBA" id="ARBA00022723"/>
    </source>
</evidence>
<keyword evidence="11" id="KW-1185">Reference proteome</keyword>
<dbReference type="GO" id="GO:0005506">
    <property type="term" value="F:iron ion binding"/>
    <property type="evidence" value="ECO:0007669"/>
    <property type="project" value="InterPro"/>
</dbReference>
<evidence type="ECO:0000256" key="8">
    <source>
        <dbReference type="PIRSR" id="PIRSR602401-1"/>
    </source>
</evidence>